<dbReference type="PANTHER" id="PTHR36558">
    <property type="entry name" value="GLR1098 PROTEIN"/>
    <property type="match status" value="1"/>
</dbReference>
<protein>
    <submittedName>
        <fullName evidence="2">Uma2 family endonuclease</fullName>
    </submittedName>
</protein>
<dbReference type="InterPro" id="IPR011335">
    <property type="entry name" value="Restrct_endonuc-II-like"/>
</dbReference>
<gene>
    <name evidence="2" type="ORF">JWS04_17320</name>
</gene>
<keyword evidence="2" id="KW-0540">Nuclease</keyword>
<name>A0ABS3ZYN2_9BRAD</name>
<dbReference type="GO" id="GO:0004519">
    <property type="term" value="F:endonuclease activity"/>
    <property type="evidence" value="ECO:0007669"/>
    <property type="project" value="UniProtKB-KW"/>
</dbReference>
<comment type="caution">
    <text evidence="2">The sequence shown here is derived from an EMBL/GenBank/DDBJ whole genome shotgun (WGS) entry which is preliminary data.</text>
</comment>
<dbReference type="Proteomes" id="UP000669317">
    <property type="component" value="Unassembled WGS sequence"/>
</dbReference>
<feature type="domain" description="Putative restriction endonuclease" evidence="1">
    <location>
        <begin position="79"/>
        <end position="241"/>
    </location>
</feature>
<reference evidence="2 3" key="1">
    <citation type="submission" date="2021-03" db="EMBL/GenBank/DDBJ databases">
        <title>Genome Sequence of Bradyrhizobium vignae strain ISRA400.</title>
        <authorList>
            <person name="Tisa L.S."/>
            <person name="Svistoonoff S."/>
            <person name="Hocher V."/>
            <person name="Fall S."/>
            <person name="Zaiya A."/>
            <person name="Naing D."/>
            <person name="Niang N."/>
            <person name="Diouf A."/>
            <person name="Dasylva M.C."/>
            <person name="Toure O."/>
            <person name="Gueye M."/>
            <person name="Gully D."/>
            <person name="Tisseyre P."/>
            <person name="Simpson S."/>
            <person name="Morris K."/>
            <person name="Thomas W.K."/>
        </authorList>
    </citation>
    <scope>NUCLEOTIDE SEQUENCE [LARGE SCALE GENOMIC DNA]</scope>
    <source>
        <strain evidence="2 3">ISRA400</strain>
    </source>
</reference>
<keyword evidence="2" id="KW-0378">Hydrolase</keyword>
<evidence type="ECO:0000259" key="1">
    <source>
        <dbReference type="Pfam" id="PF05685"/>
    </source>
</evidence>
<keyword evidence="3" id="KW-1185">Reference proteome</keyword>
<dbReference type="Gene3D" id="3.90.1570.10">
    <property type="entry name" value="tt1808, chain A"/>
    <property type="match status" value="1"/>
</dbReference>
<dbReference type="RefSeq" id="WP_209295400.1">
    <property type="nucleotide sequence ID" value="NZ_JAGIKT010000038.1"/>
</dbReference>
<dbReference type="CDD" id="cd06260">
    <property type="entry name" value="DUF820-like"/>
    <property type="match status" value="1"/>
</dbReference>
<dbReference type="InterPro" id="IPR008538">
    <property type="entry name" value="Uma2"/>
</dbReference>
<keyword evidence="2" id="KW-0255">Endonuclease</keyword>
<dbReference type="SUPFAM" id="SSF52980">
    <property type="entry name" value="Restriction endonuclease-like"/>
    <property type="match status" value="1"/>
</dbReference>
<proteinExistence type="predicted"/>
<organism evidence="2 3">
    <name type="scientific">Bradyrhizobium vignae</name>
    <dbReference type="NCBI Taxonomy" id="1549949"/>
    <lineage>
        <taxon>Bacteria</taxon>
        <taxon>Pseudomonadati</taxon>
        <taxon>Pseudomonadota</taxon>
        <taxon>Alphaproteobacteria</taxon>
        <taxon>Hyphomicrobiales</taxon>
        <taxon>Nitrobacteraceae</taxon>
        <taxon>Bradyrhizobium</taxon>
    </lineage>
</organism>
<accession>A0ABS3ZYN2</accession>
<dbReference type="InterPro" id="IPR012296">
    <property type="entry name" value="Nuclease_put_TT1808"/>
</dbReference>
<dbReference type="EMBL" id="JAGIKT010000038">
    <property type="protein sequence ID" value="MBP0112813.1"/>
    <property type="molecule type" value="Genomic_DNA"/>
</dbReference>
<evidence type="ECO:0000313" key="2">
    <source>
        <dbReference type="EMBL" id="MBP0112813.1"/>
    </source>
</evidence>
<dbReference type="PANTHER" id="PTHR36558:SF1">
    <property type="entry name" value="RESTRICTION ENDONUCLEASE DOMAIN-CONTAINING PROTEIN-RELATED"/>
    <property type="match status" value="1"/>
</dbReference>
<evidence type="ECO:0000313" key="3">
    <source>
        <dbReference type="Proteomes" id="UP000669317"/>
    </source>
</evidence>
<dbReference type="Pfam" id="PF05685">
    <property type="entry name" value="Uma2"/>
    <property type="match status" value="1"/>
</dbReference>
<sequence>MHKIEISDATYETATRIAALDDIDVQTLIESLVLRHSEYIDILQKASSEKRRFGLEQHGESEGVDEAIGAPGNEKLTIDEFLKTVAQAEGRYELVGGAVQPVARGRQRDNIIRSNVLAAFVVSGKPRGCRATSINTAVQTGPDTIRYPDVVVDCGPRDAAAMTASKPTIVVEVSSPSNDAVDFGARLRDYQAVESIDTVLLIDSEIALTKVYRRQQDGAWSEESIEEFDVPVPLPSLATSITLNEIYDTLHM</sequence>